<dbReference type="AlphaFoldDB" id="A0A0D8XPN1"/>
<dbReference type="EMBL" id="KN716389">
    <property type="protein sequence ID" value="KJH45739.1"/>
    <property type="molecule type" value="Genomic_DNA"/>
</dbReference>
<reference evidence="1 2" key="1">
    <citation type="submission" date="2013-11" db="EMBL/GenBank/DDBJ databases">
        <title>Draft genome of the bovine lungworm Dictyocaulus viviparus.</title>
        <authorList>
            <person name="Mitreva M."/>
        </authorList>
    </citation>
    <scope>NUCLEOTIDE SEQUENCE [LARGE SCALE GENOMIC DNA]</scope>
    <source>
        <strain evidence="1 2">HannoverDv2000</strain>
    </source>
</reference>
<evidence type="ECO:0000313" key="2">
    <source>
        <dbReference type="Proteomes" id="UP000053766"/>
    </source>
</evidence>
<accession>A0A0D8XPN1</accession>
<name>A0A0D8XPN1_DICVI</name>
<keyword evidence="2" id="KW-1185">Reference proteome</keyword>
<dbReference type="Proteomes" id="UP000053766">
    <property type="component" value="Unassembled WGS sequence"/>
</dbReference>
<protein>
    <submittedName>
        <fullName evidence="1">Uncharacterized protein</fullName>
    </submittedName>
</protein>
<organism evidence="1 2">
    <name type="scientific">Dictyocaulus viviparus</name>
    <name type="common">Bovine lungworm</name>
    <dbReference type="NCBI Taxonomy" id="29172"/>
    <lineage>
        <taxon>Eukaryota</taxon>
        <taxon>Metazoa</taxon>
        <taxon>Ecdysozoa</taxon>
        <taxon>Nematoda</taxon>
        <taxon>Chromadorea</taxon>
        <taxon>Rhabditida</taxon>
        <taxon>Rhabditina</taxon>
        <taxon>Rhabditomorpha</taxon>
        <taxon>Strongyloidea</taxon>
        <taxon>Metastrongylidae</taxon>
        <taxon>Dictyocaulus</taxon>
    </lineage>
</organism>
<evidence type="ECO:0000313" key="1">
    <source>
        <dbReference type="EMBL" id="KJH45739.1"/>
    </source>
</evidence>
<gene>
    <name evidence="1" type="ORF">DICVIV_08214</name>
</gene>
<proteinExistence type="predicted"/>
<reference evidence="2" key="2">
    <citation type="journal article" date="2016" name="Sci. Rep.">
        <title>Dictyocaulus viviparus genome, variome and transcriptome elucidate lungworm biology and support future intervention.</title>
        <authorList>
            <person name="McNulty S.N."/>
            <person name="Strube C."/>
            <person name="Rosa B.A."/>
            <person name="Martin J.C."/>
            <person name="Tyagi R."/>
            <person name="Choi Y.J."/>
            <person name="Wang Q."/>
            <person name="Hallsworth Pepin K."/>
            <person name="Zhang X."/>
            <person name="Ozersky P."/>
            <person name="Wilson R.K."/>
            <person name="Sternberg P.W."/>
            <person name="Gasser R.B."/>
            <person name="Mitreva M."/>
        </authorList>
    </citation>
    <scope>NUCLEOTIDE SEQUENCE [LARGE SCALE GENOMIC DNA]</scope>
    <source>
        <strain evidence="2">HannoverDv2000</strain>
    </source>
</reference>
<sequence length="86" mass="9756">MLSCILNYGSPVSRPRQMVVLTKTDRNRTCVIRTAPHNDVGVKFWAGSNVRISAGRQESKSILELFTFSVLTYKPLSKKLPGRRNY</sequence>